<dbReference type="KEGG" id="haei:MUN82_11725"/>
<dbReference type="InterPro" id="IPR010321">
    <property type="entry name" value="DUF922"/>
</dbReference>
<keyword evidence="2" id="KW-0645">Protease</keyword>
<evidence type="ECO:0000256" key="1">
    <source>
        <dbReference type="SAM" id="SignalP"/>
    </source>
</evidence>
<evidence type="ECO:0000313" key="2">
    <source>
        <dbReference type="EMBL" id="UOR03617.1"/>
    </source>
</evidence>
<name>A0A8T9SPJ0_9BACT</name>
<reference evidence="2 3" key="1">
    <citation type="submission" date="2022-04" db="EMBL/GenBank/DDBJ databases">
        <title>Hymenobacter sp. isolated from the air.</title>
        <authorList>
            <person name="Won M."/>
            <person name="Lee C.-M."/>
            <person name="Woen H.-Y."/>
            <person name="Kwon S.-W."/>
        </authorList>
    </citation>
    <scope>NUCLEOTIDE SEQUENCE [LARGE SCALE GENOMIC DNA]</scope>
    <source>
        <strain evidence="3">5413 J-13</strain>
    </source>
</reference>
<dbReference type="Pfam" id="PF06037">
    <property type="entry name" value="DUF922"/>
    <property type="match status" value="1"/>
</dbReference>
<feature type="signal peptide" evidence="1">
    <location>
        <begin position="1"/>
        <end position="21"/>
    </location>
</feature>
<keyword evidence="3" id="KW-1185">Reference proteome</keyword>
<organism evidence="2 3">
    <name type="scientific">Hymenobacter aerilatus</name>
    <dbReference type="NCBI Taxonomy" id="2932251"/>
    <lineage>
        <taxon>Bacteria</taxon>
        <taxon>Pseudomonadati</taxon>
        <taxon>Bacteroidota</taxon>
        <taxon>Cytophagia</taxon>
        <taxon>Cytophagales</taxon>
        <taxon>Hymenobacteraceae</taxon>
        <taxon>Hymenobacter</taxon>
    </lineage>
</organism>
<sequence length="188" mass="21507">MSFLSFLLPALLLGRFSPASAPTQTTPPKPAVIAWSAQRKLTWADFKSKPTPADRLAALTSGNIDVQVGCKDFVFSSQVQAVFMPAESWVREATTASPDLLRHEQLHFDITELYARRMRQKLSQTQFDCQHLQPKFQNLTKAMFAEWQREEARYDQATNHGLNKQQQQLWETQVQQKLAQLEQFALAQ</sequence>
<dbReference type="EMBL" id="CP095053">
    <property type="protein sequence ID" value="UOR03617.1"/>
    <property type="molecule type" value="Genomic_DNA"/>
</dbReference>
<keyword evidence="1" id="KW-0732">Signal</keyword>
<feature type="chain" id="PRO_5035930937" evidence="1">
    <location>
        <begin position="22"/>
        <end position="188"/>
    </location>
</feature>
<dbReference type="GO" id="GO:0008233">
    <property type="term" value="F:peptidase activity"/>
    <property type="evidence" value="ECO:0007669"/>
    <property type="project" value="UniProtKB-KW"/>
</dbReference>
<gene>
    <name evidence="2" type="ORF">MUN82_11725</name>
</gene>
<dbReference type="GO" id="GO:0006508">
    <property type="term" value="P:proteolysis"/>
    <property type="evidence" value="ECO:0007669"/>
    <property type="project" value="UniProtKB-KW"/>
</dbReference>
<evidence type="ECO:0000313" key="3">
    <source>
        <dbReference type="Proteomes" id="UP000829925"/>
    </source>
</evidence>
<keyword evidence="2" id="KW-0378">Hydrolase</keyword>
<proteinExistence type="predicted"/>
<dbReference type="Proteomes" id="UP000829925">
    <property type="component" value="Chromosome"/>
</dbReference>
<dbReference type="RefSeq" id="WP_245090453.1">
    <property type="nucleotide sequence ID" value="NZ_CP095053.1"/>
</dbReference>
<accession>A0A8T9SPJ0</accession>
<protein>
    <submittedName>
        <fullName evidence="2">DUF922 domain-containing Zn-dependent protease</fullName>
    </submittedName>
</protein>
<dbReference type="AlphaFoldDB" id="A0A8T9SPJ0"/>